<evidence type="ECO:0000256" key="1">
    <source>
        <dbReference type="SAM" id="MobiDB-lite"/>
    </source>
</evidence>
<feature type="region of interest" description="Disordered" evidence="1">
    <location>
        <begin position="1"/>
        <end position="52"/>
    </location>
</feature>
<accession>A0A4Y2NQC0</accession>
<comment type="caution">
    <text evidence="3">The sequence shown here is derived from an EMBL/GenBank/DDBJ whole genome shotgun (WGS) entry which is preliminary data.</text>
</comment>
<dbReference type="EMBL" id="BGPR01009602">
    <property type="protein sequence ID" value="GBN41093.1"/>
    <property type="molecule type" value="Genomic_DNA"/>
</dbReference>
<protein>
    <submittedName>
        <fullName evidence="3">Uncharacterized protein</fullName>
    </submittedName>
</protein>
<gene>
    <name evidence="2" type="ORF">AVEN_113181_1</name>
    <name evidence="3" type="ORF">AVEN_121627_1</name>
</gene>
<dbReference type="EMBL" id="BGPR01009607">
    <property type="protein sequence ID" value="GBN41112.1"/>
    <property type="molecule type" value="Genomic_DNA"/>
</dbReference>
<sequence length="83" mass="9357">MVTESQKGKSPAALDLSLSAPVQRSQSLSRGRRRETSDTCASKVRYSQSHDVDSSDYKLDILEREKEKAVKIYGNQPSGLWWL</sequence>
<keyword evidence="4" id="KW-1185">Reference proteome</keyword>
<proteinExistence type="predicted"/>
<evidence type="ECO:0000313" key="3">
    <source>
        <dbReference type="EMBL" id="GBN41112.1"/>
    </source>
</evidence>
<reference evidence="3 4" key="1">
    <citation type="journal article" date="2019" name="Sci. Rep.">
        <title>Orb-weaving spider Araneus ventricosus genome elucidates the spidroin gene catalogue.</title>
        <authorList>
            <person name="Kono N."/>
            <person name="Nakamura H."/>
            <person name="Ohtoshi R."/>
            <person name="Moran D.A.P."/>
            <person name="Shinohara A."/>
            <person name="Yoshida Y."/>
            <person name="Fujiwara M."/>
            <person name="Mori M."/>
            <person name="Tomita M."/>
            <person name="Arakawa K."/>
        </authorList>
    </citation>
    <scope>NUCLEOTIDE SEQUENCE [LARGE SCALE GENOMIC DNA]</scope>
</reference>
<name>A0A4Y2NQC0_ARAVE</name>
<organism evidence="3 4">
    <name type="scientific">Araneus ventricosus</name>
    <name type="common">Orbweaver spider</name>
    <name type="synonym">Epeira ventricosa</name>
    <dbReference type="NCBI Taxonomy" id="182803"/>
    <lineage>
        <taxon>Eukaryota</taxon>
        <taxon>Metazoa</taxon>
        <taxon>Ecdysozoa</taxon>
        <taxon>Arthropoda</taxon>
        <taxon>Chelicerata</taxon>
        <taxon>Arachnida</taxon>
        <taxon>Araneae</taxon>
        <taxon>Araneomorphae</taxon>
        <taxon>Entelegynae</taxon>
        <taxon>Araneoidea</taxon>
        <taxon>Araneidae</taxon>
        <taxon>Araneus</taxon>
    </lineage>
</organism>
<evidence type="ECO:0000313" key="2">
    <source>
        <dbReference type="EMBL" id="GBN41093.1"/>
    </source>
</evidence>
<evidence type="ECO:0000313" key="4">
    <source>
        <dbReference type="Proteomes" id="UP000499080"/>
    </source>
</evidence>
<dbReference type="Proteomes" id="UP000499080">
    <property type="component" value="Unassembled WGS sequence"/>
</dbReference>
<dbReference type="AlphaFoldDB" id="A0A4Y2NQC0"/>